<evidence type="ECO:0000313" key="1">
    <source>
        <dbReference type="EMBL" id="MEM5403867.1"/>
    </source>
</evidence>
<organism evidence="1 2">
    <name type="scientific">Paraburkholderia unamae</name>
    <dbReference type="NCBI Taxonomy" id="219649"/>
    <lineage>
        <taxon>Bacteria</taxon>
        <taxon>Pseudomonadati</taxon>
        <taxon>Pseudomonadota</taxon>
        <taxon>Betaproteobacteria</taxon>
        <taxon>Burkholderiales</taxon>
        <taxon>Burkholderiaceae</taxon>
        <taxon>Paraburkholderia</taxon>
    </lineage>
</organism>
<name>A0ACC6RQN9_9BURK</name>
<sequence length="352" mass="37985">MSRATCDARLPSITNSSNRYRMKDKPNIVVVGTGGTIAGRGTSAVDTSAYACSVLAIDEILSAIPEASSLANLSAEQLLQSGSENFNEQHLLMIGKRVSEVLKDDTVDGVILTHGTDTIEETAYFLHLTLKSVKPVVVVGSMRPPSAMSSDASLNLYDAIAVAIHPSSHGKGTLVVANEEIHSARDVTKTNSFKLEAFRSPYGALGYVTQGKPRYYRTPSRDHTVSTPWSIDDIEALPKVDVVYAYGALESELVRAIAADASGLVFAGTGNGNIAEHMVEPLREATRRGLHVVRASRTGSGVVIRNGAQPDDDYDWIVVDDQPPQKARILLMLAMLGNPDERRALQAAFYRF</sequence>
<gene>
    <name evidence="1" type="ORF">VSR83_28180</name>
</gene>
<comment type="caution">
    <text evidence="1">The sequence shown here is derived from an EMBL/GenBank/DDBJ whole genome shotgun (WGS) entry which is preliminary data.</text>
</comment>
<dbReference type="EMBL" id="JAYMRU010000024">
    <property type="protein sequence ID" value="MEM5403867.1"/>
    <property type="molecule type" value="Genomic_DNA"/>
</dbReference>
<evidence type="ECO:0000313" key="2">
    <source>
        <dbReference type="Proteomes" id="UP001392318"/>
    </source>
</evidence>
<dbReference type="Proteomes" id="UP001392318">
    <property type="component" value="Unassembled WGS sequence"/>
</dbReference>
<proteinExistence type="predicted"/>
<reference evidence="1" key="1">
    <citation type="submission" date="2024-01" db="EMBL/GenBank/DDBJ databases">
        <title>The diversity of rhizobia nodulating Mimosa spp. in eleven states of Brazil covering several biomes is determined by host plant, location, and edaphic factors.</title>
        <authorList>
            <person name="Rouws L."/>
            <person name="Barauna A."/>
            <person name="Beukes C."/>
            <person name="De Faria S.M."/>
            <person name="Gross E."/>
            <person name="Dos Reis Junior F.B."/>
            <person name="Simon M."/>
            <person name="Maluk M."/>
            <person name="Odee D.W."/>
            <person name="Kenicer G."/>
            <person name="Young J.P.W."/>
            <person name="Reis V.M."/>
            <person name="Zilli J."/>
            <person name="James E.K."/>
        </authorList>
    </citation>
    <scope>NUCLEOTIDE SEQUENCE</scope>
    <source>
        <strain evidence="1">JPY452</strain>
    </source>
</reference>
<keyword evidence="2" id="KW-1185">Reference proteome</keyword>
<protein>
    <submittedName>
        <fullName evidence="1">Asparaginase</fullName>
    </submittedName>
</protein>
<accession>A0ACC6RQN9</accession>